<dbReference type="EMBL" id="JAGGNH010000001">
    <property type="protein sequence ID" value="KAJ0989804.1"/>
    <property type="molecule type" value="Genomic_DNA"/>
</dbReference>
<organism evidence="1 2">
    <name type="scientific">Dioscorea zingiberensis</name>
    <dbReference type="NCBI Taxonomy" id="325984"/>
    <lineage>
        <taxon>Eukaryota</taxon>
        <taxon>Viridiplantae</taxon>
        <taxon>Streptophyta</taxon>
        <taxon>Embryophyta</taxon>
        <taxon>Tracheophyta</taxon>
        <taxon>Spermatophyta</taxon>
        <taxon>Magnoliopsida</taxon>
        <taxon>Liliopsida</taxon>
        <taxon>Dioscoreales</taxon>
        <taxon>Dioscoreaceae</taxon>
        <taxon>Dioscorea</taxon>
    </lineage>
</organism>
<protein>
    <submittedName>
        <fullName evidence="1">Uncharacterized protein</fullName>
    </submittedName>
</protein>
<proteinExistence type="predicted"/>
<reference evidence="1" key="1">
    <citation type="submission" date="2021-03" db="EMBL/GenBank/DDBJ databases">
        <authorList>
            <person name="Li Z."/>
            <person name="Yang C."/>
        </authorList>
    </citation>
    <scope>NUCLEOTIDE SEQUENCE</scope>
    <source>
        <strain evidence="1">Dzin_1.0</strain>
        <tissue evidence="1">Leaf</tissue>
    </source>
</reference>
<name>A0A9D5DE55_9LILI</name>
<evidence type="ECO:0000313" key="1">
    <source>
        <dbReference type="EMBL" id="KAJ0989804.1"/>
    </source>
</evidence>
<evidence type="ECO:0000313" key="2">
    <source>
        <dbReference type="Proteomes" id="UP001085076"/>
    </source>
</evidence>
<keyword evidence="2" id="KW-1185">Reference proteome</keyword>
<sequence>MLRSVRGRLDPALHQLNRSRAAIFSSLRIAGICEFVFVGSPDLKELILVCQENVMSFSQLACHACLLKML</sequence>
<accession>A0A9D5DE55</accession>
<reference evidence="1" key="2">
    <citation type="journal article" date="2022" name="Hortic Res">
        <title>The genome of Dioscorea zingiberensis sheds light on the biosynthesis, origin and evolution of the medicinally important diosgenin saponins.</title>
        <authorList>
            <person name="Li Y."/>
            <person name="Tan C."/>
            <person name="Li Z."/>
            <person name="Guo J."/>
            <person name="Li S."/>
            <person name="Chen X."/>
            <person name="Wang C."/>
            <person name="Dai X."/>
            <person name="Yang H."/>
            <person name="Song W."/>
            <person name="Hou L."/>
            <person name="Xu J."/>
            <person name="Tong Z."/>
            <person name="Xu A."/>
            <person name="Yuan X."/>
            <person name="Wang W."/>
            <person name="Yang Q."/>
            <person name="Chen L."/>
            <person name="Sun Z."/>
            <person name="Wang K."/>
            <person name="Pan B."/>
            <person name="Chen J."/>
            <person name="Bao Y."/>
            <person name="Liu F."/>
            <person name="Qi X."/>
            <person name="Gang D.R."/>
            <person name="Wen J."/>
            <person name="Li J."/>
        </authorList>
    </citation>
    <scope>NUCLEOTIDE SEQUENCE</scope>
    <source>
        <strain evidence="1">Dzin_1.0</strain>
    </source>
</reference>
<dbReference type="Proteomes" id="UP001085076">
    <property type="component" value="Miscellaneous, Linkage group lg01"/>
</dbReference>
<gene>
    <name evidence="1" type="ORF">J5N97_008160</name>
</gene>
<comment type="caution">
    <text evidence="1">The sequence shown here is derived from an EMBL/GenBank/DDBJ whole genome shotgun (WGS) entry which is preliminary data.</text>
</comment>
<dbReference type="AlphaFoldDB" id="A0A9D5DE55"/>